<keyword evidence="13" id="KW-1185">Reference proteome</keyword>
<comment type="similarity">
    <text evidence="2 9">Belongs to the chondroitin N-acetylgalactosaminyltransferase family.</text>
</comment>
<accession>A0A8C6ML63</accession>
<reference evidence="12" key="2">
    <citation type="submission" date="2025-08" db="UniProtKB">
        <authorList>
            <consortium name="Ensembl"/>
        </authorList>
    </citation>
    <scope>IDENTIFICATION</scope>
</reference>
<reference evidence="12" key="3">
    <citation type="submission" date="2025-09" db="UniProtKB">
        <authorList>
            <consortium name="Ensembl"/>
        </authorList>
    </citation>
    <scope>IDENTIFICATION</scope>
</reference>
<evidence type="ECO:0000256" key="1">
    <source>
        <dbReference type="ARBA" id="ARBA00004447"/>
    </source>
</evidence>
<dbReference type="PANTHER" id="PTHR12369:SF15">
    <property type="entry name" value="BETA-1,4-N-ACETYLGALACTOSAMINYLTRANSFERASE 3"/>
    <property type="match status" value="1"/>
</dbReference>
<feature type="region of interest" description="Disordered" evidence="10">
    <location>
        <begin position="201"/>
        <end position="224"/>
    </location>
</feature>
<evidence type="ECO:0000313" key="13">
    <source>
        <dbReference type="Proteomes" id="UP000694548"/>
    </source>
</evidence>
<organism evidence="12 13">
    <name type="scientific">Nothobranchius furzeri</name>
    <name type="common">Turquoise killifish</name>
    <dbReference type="NCBI Taxonomy" id="105023"/>
    <lineage>
        <taxon>Eukaryota</taxon>
        <taxon>Metazoa</taxon>
        <taxon>Chordata</taxon>
        <taxon>Craniata</taxon>
        <taxon>Vertebrata</taxon>
        <taxon>Euteleostomi</taxon>
        <taxon>Actinopterygii</taxon>
        <taxon>Neopterygii</taxon>
        <taxon>Teleostei</taxon>
        <taxon>Neoteleostei</taxon>
        <taxon>Acanthomorphata</taxon>
        <taxon>Ovalentaria</taxon>
        <taxon>Atherinomorphae</taxon>
        <taxon>Cyprinodontiformes</taxon>
        <taxon>Nothobranchiidae</taxon>
        <taxon>Nothobranchius</taxon>
    </lineage>
</organism>
<dbReference type="InterPro" id="IPR037524">
    <property type="entry name" value="PA14/GLEYA"/>
</dbReference>
<dbReference type="GO" id="GO:0033842">
    <property type="term" value="F:N-acetyl-beta-glucosaminyl-derivative 4-beta-N-acetylgalactosaminyltransferase activity"/>
    <property type="evidence" value="ECO:0007669"/>
    <property type="project" value="UniProtKB-EC"/>
</dbReference>
<gene>
    <name evidence="12" type="primary">b4galnt3b</name>
</gene>
<feature type="compositionally biased region" description="Polar residues" evidence="10">
    <location>
        <begin position="201"/>
        <end position="215"/>
    </location>
</feature>
<evidence type="ECO:0000256" key="3">
    <source>
        <dbReference type="ARBA" id="ARBA00022679"/>
    </source>
</evidence>
<keyword evidence="7 9" id="KW-0333">Golgi apparatus</keyword>
<proteinExistence type="inferred from homology"/>
<dbReference type="EC" id="2.4.1.244" evidence="9"/>
<dbReference type="Pfam" id="PF05679">
    <property type="entry name" value="CHGN"/>
    <property type="match status" value="1"/>
</dbReference>
<keyword evidence="6" id="KW-1133">Transmembrane helix</keyword>
<protein>
    <recommendedName>
        <fullName evidence="9">Beta-1,4-N-acetylgalactosaminyltransferase</fullName>
        <ecNumber evidence="9">2.4.1.244</ecNumber>
    </recommendedName>
</protein>
<comment type="catalytic activity">
    <reaction evidence="9">
        <text>an N-acetyl-beta-D-glucosaminyl derivative + UDP-N-acetyl-alpha-D-galactosamine = an N-acetyl-beta-D-galactosaminyl-(1-&gt;4)-N-acetyl-beta-D-glucosaminyl derivative + UDP + H(+)</text>
        <dbReference type="Rhea" id="RHEA:20493"/>
        <dbReference type="ChEBI" id="CHEBI:15378"/>
        <dbReference type="ChEBI" id="CHEBI:58223"/>
        <dbReference type="ChEBI" id="CHEBI:61631"/>
        <dbReference type="ChEBI" id="CHEBI:67138"/>
        <dbReference type="ChEBI" id="CHEBI:138027"/>
        <dbReference type="EC" id="2.4.1.244"/>
    </reaction>
</comment>
<evidence type="ECO:0000259" key="11">
    <source>
        <dbReference type="PROSITE" id="PS51820"/>
    </source>
</evidence>
<comment type="function">
    <text evidence="9">Transfers N-acetylgalactosamine (GalNAc) from UDP-GalNAc to N-acetylglucosamine-beta-benzyl with a beta-1,4-linkage to form N,N'-diacetyllactosediamine, GalNAc-beta-1,4-GlcNAc structures in N-linked glycans and probably O-linked glycans.</text>
</comment>
<keyword evidence="5 9" id="KW-0735">Signal-anchor</keyword>
<dbReference type="SUPFAM" id="SSF53448">
    <property type="entry name" value="Nucleotide-diphospho-sugar transferases"/>
    <property type="match status" value="1"/>
</dbReference>
<evidence type="ECO:0000256" key="4">
    <source>
        <dbReference type="ARBA" id="ARBA00022692"/>
    </source>
</evidence>
<feature type="domain" description="PA14" evidence="11">
    <location>
        <begin position="17"/>
        <end position="180"/>
    </location>
</feature>
<keyword evidence="8" id="KW-0472">Membrane</keyword>
<feature type="compositionally biased region" description="Basic and acidic residues" evidence="10">
    <location>
        <begin position="393"/>
        <end position="414"/>
    </location>
</feature>
<evidence type="ECO:0000256" key="10">
    <source>
        <dbReference type="SAM" id="MobiDB-lite"/>
    </source>
</evidence>
<sequence>NPKIKLETCRKLAKILYFKGQANLHVFEDWCGGSTADLRKNPHYPLYPHSRTMVQKLAVTPQWTNYGLRIFGYLHPFADGDFVFALSSDDNSEFWLSTNHSPLNLHLLVWVGKTGKEWTAPGEFEKYANQTSRPVRLSSQRRYYFEVIHKQNDRGTDHVEVAVSAPAFLFHKFTIIESKHISLYVNESSLLMSDVDHIPQTAASHQRTSTKQHSSAADMLMEDPRDTLHKGERRLRVLPDCLYKPSYIIKDFPLMRYQGLQFVHMSYIYPNDYTRLTHMETENSCFYPESPYYMKRFGFSRYMRLDRPNEQRIENGGRGILISIPFPQFVKKGAELNASITWRFTTPRRSSNRVIKRSKEVVTHSKNSNVNMAKKQIMNIHDKEVQGINKNSWSDRRREGSQREESENDNRADNEDLTPAPVFDTQVNWNQTFQVNQLDLHAKRSDWIDLNCNISGNLLLHPTDALPIVKAFMDQLNEKHKGRFTLVRVVNVVKRVDGSQGSRYLLELELKDLNGQLLRLTQYVYALIRHGRPRSRNFGLHRSRPQLVLCNPVGFRWHPFATVHFIVPVKNQARWVLQLIADMEQLFKESGDSNFNLIITDYSSTDMDVKKALQKSSLPRYQYVKLSGNFERSAGLQAGVDLISDDHSIVFLCDLHIHFPPSIIDTIRKHCVEGYMAFAPIVLRLDCGMTPAEAVGFWEVNGFGLLGIYKSDLDAIGGMNTRDFRDRWGGEDWELIDRIMQGGLEVERIYLRNFYHYYHSKRGMWNRRMSASLR</sequence>
<evidence type="ECO:0000256" key="5">
    <source>
        <dbReference type="ARBA" id="ARBA00022968"/>
    </source>
</evidence>
<dbReference type="InterPro" id="IPR011658">
    <property type="entry name" value="PA14_dom"/>
</dbReference>
<dbReference type="Gene3D" id="3.90.550.10">
    <property type="entry name" value="Spore Coat Polysaccharide Biosynthesis Protein SpsA, Chain A"/>
    <property type="match status" value="1"/>
</dbReference>
<dbReference type="GeneTree" id="ENSGT01050000244857"/>
<dbReference type="PANTHER" id="PTHR12369">
    <property type="entry name" value="CHONDROITIN SYNTHASE"/>
    <property type="match status" value="1"/>
</dbReference>
<evidence type="ECO:0000256" key="8">
    <source>
        <dbReference type="ARBA" id="ARBA00023136"/>
    </source>
</evidence>
<keyword evidence="4" id="KW-0812">Transmembrane</keyword>
<evidence type="ECO:0000256" key="9">
    <source>
        <dbReference type="RuleBase" id="RU364016"/>
    </source>
</evidence>
<evidence type="ECO:0000313" key="12">
    <source>
        <dbReference type="Ensembl" id="ENSNFUP00015035741.1"/>
    </source>
</evidence>
<name>A0A8C6ML63_NOTFU</name>
<reference evidence="12" key="1">
    <citation type="submission" date="2014-08" db="EMBL/GenBank/DDBJ databases">
        <authorList>
            <person name="Senf B."/>
            <person name="Petzold A."/>
            <person name="Downie B.R."/>
            <person name="Koch P."/>
            <person name="Platzer M."/>
        </authorList>
    </citation>
    <scope>NUCLEOTIDE SEQUENCE [LARGE SCALE GENOMIC DNA]</scope>
    <source>
        <strain evidence="12">GRZ</strain>
    </source>
</reference>
<evidence type="ECO:0000256" key="2">
    <source>
        <dbReference type="ARBA" id="ARBA00009239"/>
    </source>
</evidence>
<dbReference type="Ensembl" id="ENSNFUT00015037320.1">
    <property type="protein sequence ID" value="ENSNFUP00015035741.1"/>
    <property type="gene ID" value="ENSNFUG00015017107.1"/>
</dbReference>
<dbReference type="SMART" id="SM00758">
    <property type="entry name" value="PA14"/>
    <property type="match status" value="1"/>
</dbReference>
<dbReference type="InterPro" id="IPR008428">
    <property type="entry name" value="Chond_GalNAc"/>
</dbReference>
<dbReference type="AlphaFoldDB" id="A0A8C6ML63"/>
<comment type="subcellular location">
    <subcellularLocation>
        <location evidence="1 9">Golgi apparatus</location>
        <location evidence="1 9">Golgi stack membrane</location>
        <topology evidence="1 9">Single-pass type II membrane protein</topology>
    </subcellularLocation>
</comment>
<dbReference type="Proteomes" id="UP000694548">
    <property type="component" value="Chromosome sgr13"/>
</dbReference>
<feature type="region of interest" description="Disordered" evidence="10">
    <location>
        <begin position="384"/>
        <end position="421"/>
    </location>
</feature>
<evidence type="ECO:0000256" key="6">
    <source>
        <dbReference type="ARBA" id="ARBA00022989"/>
    </source>
</evidence>
<dbReference type="GO" id="GO:0032580">
    <property type="term" value="C:Golgi cisterna membrane"/>
    <property type="evidence" value="ECO:0007669"/>
    <property type="project" value="UniProtKB-SubCell"/>
</dbReference>
<dbReference type="InterPro" id="IPR051227">
    <property type="entry name" value="CS_glycosyltransferase"/>
</dbReference>
<keyword evidence="3 9" id="KW-0808">Transferase</keyword>
<dbReference type="InterPro" id="IPR029044">
    <property type="entry name" value="Nucleotide-diphossugar_trans"/>
</dbReference>
<evidence type="ECO:0000256" key="7">
    <source>
        <dbReference type="ARBA" id="ARBA00023034"/>
    </source>
</evidence>
<dbReference type="PROSITE" id="PS51820">
    <property type="entry name" value="PA14"/>
    <property type="match status" value="1"/>
</dbReference>